<dbReference type="SUPFAM" id="SSF50729">
    <property type="entry name" value="PH domain-like"/>
    <property type="match status" value="1"/>
</dbReference>
<feature type="region of interest" description="Disordered" evidence="1">
    <location>
        <begin position="115"/>
        <end position="251"/>
    </location>
</feature>
<evidence type="ECO:0000313" key="2">
    <source>
        <dbReference type="EMBL" id="EGD77824.1"/>
    </source>
</evidence>
<feature type="compositionally biased region" description="Basic and acidic residues" evidence="1">
    <location>
        <begin position="122"/>
        <end position="144"/>
    </location>
</feature>
<protein>
    <recommendedName>
        <fullName evidence="4">PH domain-containing protein</fullName>
    </recommendedName>
</protein>
<feature type="compositionally biased region" description="Low complexity" evidence="1">
    <location>
        <begin position="217"/>
        <end position="240"/>
    </location>
</feature>
<dbReference type="GeneID" id="16070853"/>
<evidence type="ECO:0008006" key="4">
    <source>
        <dbReference type="Google" id="ProtNLM"/>
    </source>
</evidence>
<reference evidence="2" key="1">
    <citation type="submission" date="2009-08" db="EMBL/GenBank/DDBJ databases">
        <title>Annotation of Salpingoeca rosetta.</title>
        <authorList>
            <consortium name="The Broad Institute Genome Sequencing Platform"/>
            <person name="Russ C."/>
            <person name="Cuomo C."/>
            <person name="Burger G."/>
            <person name="Gray M.W."/>
            <person name="Holland P.W.H."/>
            <person name="King N."/>
            <person name="Lang F.B.F."/>
            <person name="Roger A.J."/>
            <person name="Ruiz-Trillo I."/>
            <person name="Young S.K."/>
            <person name="Zeng Q."/>
            <person name="Gargeya S."/>
            <person name="Alvarado L."/>
            <person name="Berlin A."/>
            <person name="Chapman S.B."/>
            <person name="Chen Z."/>
            <person name="Freedman E."/>
            <person name="Gellesch M."/>
            <person name="Goldberg J."/>
            <person name="Griggs A."/>
            <person name="Gujja S."/>
            <person name="Heilman E."/>
            <person name="Heiman D."/>
            <person name="Howarth C."/>
            <person name="Mehta T."/>
            <person name="Neiman D."/>
            <person name="Pearson M."/>
            <person name="Roberts A."/>
            <person name="Saif S."/>
            <person name="Shea T."/>
            <person name="Shenoy N."/>
            <person name="Sisk P."/>
            <person name="Stolte C."/>
            <person name="Sykes S."/>
            <person name="White J."/>
            <person name="Yandava C."/>
            <person name="Haas B."/>
            <person name="Nusbaum C."/>
            <person name="Birren B."/>
        </authorList>
    </citation>
    <scope>NUCLEOTIDE SEQUENCE [LARGE SCALE GENOMIC DNA]</scope>
    <source>
        <strain evidence="2">ATCC 50818</strain>
    </source>
</reference>
<dbReference type="InterPro" id="IPR011993">
    <property type="entry name" value="PH-like_dom_sf"/>
</dbReference>
<dbReference type="Proteomes" id="UP000007799">
    <property type="component" value="Unassembled WGS sequence"/>
</dbReference>
<accession>F2UL25</accession>
<proteinExistence type="predicted"/>
<name>F2UL25_SALR5</name>
<organism evidence="3">
    <name type="scientific">Salpingoeca rosetta (strain ATCC 50818 / BSB-021)</name>
    <dbReference type="NCBI Taxonomy" id="946362"/>
    <lineage>
        <taxon>Eukaryota</taxon>
        <taxon>Choanoflagellata</taxon>
        <taxon>Craspedida</taxon>
        <taxon>Salpingoecidae</taxon>
        <taxon>Salpingoeca</taxon>
    </lineage>
</organism>
<dbReference type="EMBL" id="GL832979">
    <property type="protein sequence ID" value="EGD77824.1"/>
    <property type="molecule type" value="Genomic_DNA"/>
</dbReference>
<dbReference type="RefSeq" id="XP_004990300.1">
    <property type="nucleotide sequence ID" value="XM_004990243.1"/>
</dbReference>
<dbReference type="AlphaFoldDB" id="F2UL25"/>
<evidence type="ECO:0000313" key="3">
    <source>
        <dbReference type="Proteomes" id="UP000007799"/>
    </source>
</evidence>
<dbReference type="InParanoid" id="F2UL25"/>
<evidence type="ECO:0000256" key="1">
    <source>
        <dbReference type="SAM" id="MobiDB-lite"/>
    </source>
</evidence>
<dbReference type="KEGG" id="sre:PTSG_13263"/>
<dbReference type="Gene3D" id="2.30.29.30">
    <property type="entry name" value="Pleckstrin-homology domain (PH domain)/Phosphotyrosine-binding domain (PTB)"/>
    <property type="match status" value="1"/>
</dbReference>
<feature type="compositionally biased region" description="Polar residues" evidence="1">
    <location>
        <begin position="197"/>
        <end position="207"/>
    </location>
</feature>
<sequence>MSSGKQELWSPAQVYTQAGGMLGGVISSFSKRVMGKTWQHKFLVLEKSYLHIKAGEGSYHPESSIVRTQIDSIKAVETENGPGISLRAKGTAYDFAFDTAALRDQWFDRLSIHAKHRSPRPSRRDHSNDASTDTHAHGNDNDGHDIDDDDDNDDYRSRSSNDSQSKPHYAYTGQQLSPQLPPPQQAGEGGPVDRVPSYNTAVSQMQQERGIYPALGSASMQTPAPTATAPRTSTSSQPPSYSEVDNQTKSL</sequence>
<gene>
    <name evidence="2" type="ORF">PTSG_13263</name>
</gene>
<keyword evidence="3" id="KW-1185">Reference proteome</keyword>